<evidence type="ECO:0000256" key="3">
    <source>
        <dbReference type="ARBA" id="ARBA00022676"/>
    </source>
</evidence>
<dbReference type="AlphaFoldDB" id="A0A1U7J7Q3"/>
<feature type="domain" description="Glycosyltransferase RgtA/B/C/D-like" evidence="9">
    <location>
        <begin position="91"/>
        <end position="245"/>
    </location>
</feature>
<dbReference type="Pfam" id="PF13231">
    <property type="entry name" value="PMT_2"/>
    <property type="match status" value="1"/>
</dbReference>
<dbReference type="InterPro" id="IPR038731">
    <property type="entry name" value="RgtA/B/C-like"/>
</dbReference>
<keyword evidence="3" id="KW-0328">Glycosyltransferase</keyword>
<feature type="transmembrane region" description="Helical" evidence="8">
    <location>
        <begin position="112"/>
        <end position="130"/>
    </location>
</feature>
<dbReference type="GO" id="GO:0010041">
    <property type="term" value="P:response to iron(III) ion"/>
    <property type="evidence" value="ECO:0007669"/>
    <property type="project" value="TreeGrafter"/>
</dbReference>
<feature type="transmembrane region" description="Helical" evidence="8">
    <location>
        <begin position="326"/>
        <end position="345"/>
    </location>
</feature>
<dbReference type="Proteomes" id="UP000185557">
    <property type="component" value="Unassembled WGS sequence"/>
</dbReference>
<comment type="subcellular location">
    <subcellularLocation>
        <location evidence="1">Cell membrane</location>
        <topology evidence="1">Multi-pass membrane protein</topology>
    </subcellularLocation>
</comment>
<keyword evidence="2" id="KW-1003">Cell membrane</keyword>
<evidence type="ECO:0000259" key="9">
    <source>
        <dbReference type="Pfam" id="PF13231"/>
    </source>
</evidence>
<dbReference type="EMBL" id="MRCG01000004">
    <property type="protein sequence ID" value="OKH49168.1"/>
    <property type="molecule type" value="Genomic_DNA"/>
</dbReference>
<proteinExistence type="predicted"/>
<feature type="transmembrane region" description="Helical" evidence="8">
    <location>
        <begin position="357"/>
        <end position="378"/>
    </location>
</feature>
<keyword evidence="4" id="KW-0808">Transferase</keyword>
<dbReference type="RefSeq" id="WP_073607953.1">
    <property type="nucleotide sequence ID" value="NZ_MRCG01000004.1"/>
</dbReference>
<feature type="transmembrane region" description="Helical" evidence="8">
    <location>
        <begin position="6"/>
        <end position="24"/>
    </location>
</feature>
<dbReference type="InterPro" id="IPR050297">
    <property type="entry name" value="LipidA_mod_glycosyltrf_83"/>
</dbReference>
<feature type="transmembrane region" description="Helical" evidence="8">
    <location>
        <begin position="295"/>
        <end position="314"/>
    </location>
</feature>
<feature type="transmembrane region" description="Helical" evidence="8">
    <location>
        <begin position="190"/>
        <end position="218"/>
    </location>
</feature>
<reference evidence="10 11" key="1">
    <citation type="submission" date="2016-11" db="EMBL/GenBank/DDBJ databases">
        <title>Draft Genome Sequences of Nine Cyanobacterial Strains from Diverse Habitats.</title>
        <authorList>
            <person name="Zhu T."/>
            <person name="Hou S."/>
            <person name="Lu X."/>
            <person name="Hess W.R."/>
        </authorList>
    </citation>
    <scope>NUCLEOTIDE SEQUENCE [LARGE SCALE GENOMIC DNA]</scope>
    <source>
        <strain evidence="10 11">NIES-30</strain>
    </source>
</reference>
<keyword evidence="7 8" id="KW-0472">Membrane</keyword>
<name>A0A1U7J7Q3_9CYAN</name>
<evidence type="ECO:0000256" key="5">
    <source>
        <dbReference type="ARBA" id="ARBA00022692"/>
    </source>
</evidence>
<keyword evidence="6 8" id="KW-1133">Transmembrane helix</keyword>
<dbReference type="STRING" id="549789.NIES30_08410"/>
<feature type="transmembrane region" description="Helical" evidence="8">
    <location>
        <begin position="230"/>
        <end position="249"/>
    </location>
</feature>
<evidence type="ECO:0000256" key="6">
    <source>
        <dbReference type="ARBA" id="ARBA00022989"/>
    </source>
</evidence>
<keyword evidence="5 8" id="KW-0812">Transmembrane</keyword>
<dbReference type="GO" id="GO:0005886">
    <property type="term" value="C:plasma membrane"/>
    <property type="evidence" value="ECO:0007669"/>
    <property type="project" value="UniProtKB-SubCell"/>
</dbReference>
<evidence type="ECO:0000256" key="1">
    <source>
        <dbReference type="ARBA" id="ARBA00004651"/>
    </source>
</evidence>
<organism evidence="10 11">
    <name type="scientific">Phormidium tenue NIES-30</name>
    <dbReference type="NCBI Taxonomy" id="549789"/>
    <lineage>
        <taxon>Bacteria</taxon>
        <taxon>Bacillati</taxon>
        <taxon>Cyanobacteriota</taxon>
        <taxon>Cyanophyceae</taxon>
        <taxon>Oscillatoriophycideae</taxon>
        <taxon>Oscillatoriales</taxon>
        <taxon>Oscillatoriaceae</taxon>
        <taxon>Phormidium</taxon>
    </lineage>
</organism>
<keyword evidence="11" id="KW-1185">Reference proteome</keyword>
<evidence type="ECO:0000256" key="7">
    <source>
        <dbReference type="ARBA" id="ARBA00023136"/>
    </source>
</evidence>
<feature type="transmembrane region" description="Helical" evidence="8">
    <location>
        <begin position="385"/>
        <end position="404"/>
    </location>
</feature>
<evidence type="ECO:0000256" key="2">
    <source>
        <dbReference type="ARBA" id="ARBA00022475"/>
    </source>
</evidence>
<dbReference type="OrthoDB" id="495800at2"/>
<dbReference type="GO" id="GO:0016763">
    <property type="term" value="F:pentosyltransferase activity"/>
    <property type="evidence" value="ECO:0007669"/>
    <property type="project" value="TreeGrafter"/>
</dbReference>
<gene>
    <name evidence="10" type="ORF">NIES30_08410</name>
</gene>
<evidence type="ECO:0000313" key="10">
    <source>
        <dbReference type="EMBL" id="OKH49168.1"/>
    </source>
</evidence>
<dbReference type="GO" id="GO:0009103">
    <property type="term" value="P:lipopolysaccharide biosynthetic process"/>
    <property type="evidence" value="ECO:0007669"/>
    <property type="project" value="UniProtKB-ARBA"/>
</dbReference>
<comment type="caution">
    <text evidence="10">The sequence shown here is derived from an EMBL/GenBank/DDBJ whole genome shotgun (WGS) entry which is preliminary data.</text>
</comment>
<feature type="transmembrane region" description="Helical" evidence="8">
    <location>
        <begin position="142"/>
        <end position="159"/>
    </location>
</feature>
<dbReference type="PANTHER" id="PTHR33908">
    <property type="entry name" value="MANNOSYLTRANSFERASE YKCB-RELATED"/>
    <property type="match status" value="1"/>
</dbReference>
<feature type="transmembrane region" description="Helical" evidence="8">
    <location>
        <begin position="166"/>
        <end position="184"/>
    </location>
</feature>
<accession>A0A1U7J7Q3</accession>
<evidence type="ECO:0000256" key="8">
    <source>
        <dbReference type="SAM" id="Phobius"/>
    </source>
</evidence>
<evidence type="ECO:0000256" key="4">
    <source>
        <dbReference type="ARBA" id="ARBA00022679"/>
    </source>
</evidence>
<evidence type="ECO:0000313" key="11">
    <source>
        <dbReference type="Proteomes" id="UP000185557"/>
    </source>
</evidence>
<protein>
    <recommendedName>
        <fullName evidence="9">Glycosyltransferase RgtA/B/C/D-like domain-containing protein</fullName>
    </recommendedName>
</protein>
<sequence length="526" mass="57419">MAKGWVWVKGVAIAAIAVGLVLRFSNLDRKVYWHDEVYTSLRVAGYMGPAVQDAVLDRPDLTAADLLQYQQMPPSPSLADCWDALANHPEHPPLYYLAAHGWGRIFGASVGGYRAIAAIFGAIALAAMFWLGRQLFPLNPPVAWLATALMAVSPVQIIYSQEAREYSLWAVGLLLTHGALVRALRLNQPLAWLAYGLALGLSWYGSLMTGLLGLSHLAFMVLTQRQRRPWLGFGLAHGLGMGLFIPWIWTIVRRWERLREVTAWTDDPQSLDFLAKLWGLHYSATIVDFNLPLDHVFTVVGPVLVLGLVVISLVQIGRHYPRSTAVFLGCGLLVPPLVLIVGDLVRSGQISTNTRYFLPSLLLVPLAIAPLINAGLAAASQRSRAMAAALLALLLTLGVASGAANTRAFTWWNKSLSYSNLAIATYLNQQSAPVVIFGESGITLGEAISLSHYLNPDTALWLLPERTLPPVATLQTVAQDQPRLFLFEPPSTLLDTVPPGWQIAPATDATEFAPNDLVRLIPIQES</sequence>
<dbReference type="PANTHER" id="PTHR33908:SF3">
    <property type="entry name" value="UNDECAPRENYL PHOSPHATE-ALPHA-4-AMINO-4-DEOXY-L-ARABINOSE ARABINOSYL TRANSFERASE"/>
    <property type="match status" value="1"/>
</dbReference>